<evidence type="ECO:0000313" key="1">
    <source>
        <dbReference type="EMBL" id="SDR68769.1"/>
    </source>
</evidence>
<dbReference type="RefSeq" id="WP_019195165.1">
    <property type="nucleotide sequence ID" value="NZ_LT629765.1"/>
</dbReference>
<keyword evidence="2" id="KW-1185">Reference proteome</keyword>
<dbReference type="AlphaFoldDB" id="A0A1H1L4D9"/>
<proteinExistence type="predicted"/>
<gene>
    <name evidence="1" type="ORF">SAMN04488539_0035</name>
</gene>
<name>A0A1H1L4D9_9CORY</name>
<evidence type="ECO:0000313" key="2">
    <source>
        <dbReference type="Proteomes" id="UP000182237"/>
    </source>
</evidence>
<dbReference type="STRING" id="1203190.GCA_000312345_02402"/>
<sequence length="66" mass="7012">MSSLSSNNDAAPKDAENIANFDKAIQDWTALSSGDTITGEFFNFVKSLANLAGNLGDVLSVVNKYL</sequence>
<protein>
    <submittedName>
        <fullName evidence="1">Uncharacterized protein</fullName>
    </submittedName>
</protein>
<organism evidence="1 2">
    <name type="scientific">Corynebacterium timonense</name>
    <dbReference type="NCBI Taxonomy" id="441500"/>
    <lineage>
        <taxon>Bacteria</taxon>
        <taxon>Bacillati</taxon>
        <taxon>Actinomycetota</taxon>
        <taxon>Actinomycetes</taxon>
        <taxon>Mycobacteriales</taxon>
        <taxon>Corynebacteriaceae</taxon>
        <taxon>Corynebacterium</taxon>
    </lineage>
</organism>
<accession>A0A1H1L4D9</accession>
<dbReference type="Proteomes" id="UP000182237">
    <property type="component" value="Chromosome I"/>
</dbReference>
<reference evidence="1" key="1">
    <citation type="submission" date="2016-10" db="EMBL/GenBank/DDBJ databases">
        <authorList>
            <person name="de Groot N.N."/>
        </authorList>
    </citation>
    <scope>NUCLEOTIDE SEQUENCE [LARGE SCALE GENOMIC DNA]</scope>
    <source>
        <strain evidence="1">DSM 45434</strain>
    </source>
</reference>
<dbReference type="EMBL" id="LT629765">
    <property type="protein sequence ID" value="SDR68769.1"/>
    <property type="molecule type" value="Genomic_DNA"/>
</dbReference>
<dbReference type="OrthoDB" id="9971047at2"/>